<proteinExistence type="predicted"/>
<feature type="region of interest" description="Disordered" evidence="5">
    <location>
        <begin position="371"/>
        <end position="394"/>
    </location>
</feature>
<dbReference type="CDD" id="cd14473">
    <property type="entry name" value="FERM_B-lobe"/>
    <property type="match status" value="1"/>
</dbReference>
<dbReference type="GO" id="GO:0005856">
    <property type="term" value="C:cytoskeleton"/>
    <property type="evidence" value="ECO:0007669"/>
    <property type="project" value="TreeGrafter"/>
</dbReference>
<keyword evidence="3" id="KW-0963">Cytoplasm</keyword>
<dbReference type="InterPro" id="IPR019748">
    <property type="entry name" value="FERM_central"/>
</dbReference>
<dbReference type="GO" id="GO:0048731">
    <property type="term" value="P:system development"/>
    <property type="evidence" value="ECO:0007669"/>
    <property type="project" value="UniProtKB-ARBA"/>
</dbReference>
<dbReference type="GO" id="GO:0070161">
    <property type="term" value="C:anchoring junction"/>
    <property type="evidence" value="ECO:0007669"/>
    <property type="project" value="UniProtKB-SubCell"/>
</dbReference>
<evidence type="ECO:0000256" key="1">
    <source>
        <dbReference type="ARBA" id="ARBA00004282"/>
    </source>
</evidence>
<dbReference type="InterPro" id="IPR014352">
    <property type="entry name" value="FERM/acyl-CoA-bd_prot_sf"/>
</dbReference>
<keyword evidence="4" id="KW-0965">Cell junction</keyword>
<dbReference type="SMART" id="SM01195">
    <property type="entry name" value="FA"/>
    <property type="match status" value="1"/>
</dbReference>
<dbReference type="OrthoDB" id="6235974at2759"/>
<dbReference type="FunFam" id="1.20.80.10:FF:000003">
    <property type="entry name" value="Tyrosine-protein phosphatase non-receptor type 4"/>
    <property type="match status" value="1"/>
</dbReference>
<dbReference type="GO" id="GO:0005737">
    <property type="term" value="C:cytoplasm"/>
    <property type="evidence" value="ECO:0007669"/>
    <property type="project" value="UniProtKB-SubCell"/>
</dbReference>
<comment type="caution">
    <text evidence="7">The sequence shown here is derived from an EMBL/GenBank/DDBJ whole genome shotgun (WGS) entry which is preliminary data.</text>
</comment>
<protein>
    <submittedName>
        <fullName evidence="7">Band 4.1-like protein 5</fullName>
    </submittedName>
</protein>
<dbReference type="InterPro" id="IPR014847">
    <property type="entry name" value="FA"/>
</dbReference>
<dbReference type="FunFam" id="3.10.20.90:FF:000024">
    <property type="entry name" value="Erythrocyte membrane protein band 4.1-like 5"/>
    <property type="match status" value="1"/>
</dbReference>
<evidence type="ECO:0000256" key="3">
    <source>
        <dbReference type="ARBA" id="ARBA00022490"/>
    </source>
</evidence>
<feature type="region of interest" description="Disordered" evidence="5">
    <location>
        <begin position="442"/>
        <end position="465"/>
    </location>
</feature>
<evidence type="ECO:0000256" key="5">
    <source>
        <dbReference type="SAM" id="MobiDB-lite"/>
    </source>
</evidence>
<feature type="non-terminal residue" evidence="7">
    <location>
        <position position="1"/>
    </location>
</feature>
<dbReference type="PRINTS" id="PR00935">
    <property type="entry name" value="BAND41"/>
</dbReference>
<feature type="region of interest" description="Disordered" evidence="5">
    <location>
        <begin position="536"/>
        <end position="556"/>
    </location>
</feature>
<dbReference type="PROSITE" id="PS00661">
    <property type="entry name" value="FERM_2"/>
    <property type="match status" value="1"/>
</dbReference>
<dbReference type="PANTHER" id="PTHR23280">
    <property type="entry name" value="4.1 G PROTEIN"/>
    <property type="match status" value="1"/>
</dbReference>
<dbReference type="GO" id="GO:0031032">
    <property type="term" value="P:actomyosin structure organization"/>
    <property type="evidence" value="ECO:0007669"/>
    <property type="project" value="TreeGrafter"/>
</dbReference>
<dbReference type="InterPro" id="IPR029071">
    <property type="entry name" value="Ubiquitin-like_domsf"/>
</dbReference>
<accession>A0A8X6H611</accession>
<dbReference type="InterPro" id="IPR019749">
    <property type="entry name" value="Band_41_domain"/>
</dbReference>
<dbReference type="PROSITE" id="PS50057">
    <property type="entry name" value="FERM_3"/>
    <property type="match status" value="1"/>
</dbReference>
<dbReference type="Pfam" id="PF09379">
    <property type="entry name" value="FERM_N"/>
    <property type="match status" value="1"/>
</dbReference>
<dbReference type="Pfam" id="PF09380">
    <property type="entry name" value="FERM_C"/>
    <property type="match status" value="1"/>
</dbReference>
<sequence length="644" mass="72688">EESVDRVYGPGLLVFSCFFSKRFRKASPAIKRSQFDENIKCNKNVIPCKIILLDGTVLTVEVTKKAVGADLCEQVFYHIDLVEKDYFGLYYTDEFNVQHWLDPSKEIKKQVKGSLPFICHLGAKFYSYEPTNLREELTRYLFFLQLKQDILTGKLPCPYNTVVEVSALALQSECGDYDESVHTLGFVSEFRFASNQTEEMEADILEQYKTCRGQTPAQAELNFLHKVKWLEMYGVDMHTVLGKDGNEYSLGLTPTGILVFEGSTKIGLFFWPKITKLNFKNKKLSLVVIEDDDEGKEQEHTFVFRLHNQRACKHLWKCAIEHHAFFRLRGPAMEPSAKQGFIRMGSRFRYSGRTEFQAIQHNRARRTVHFERRPSQRYSRRPNQAQPNEPRKPVTIISESIDTASNSTSVMSNGRLNDNASTSFINQSEDKISELIKSITKDAPNSSESQDCNAESSNPSTSIEHNPLSEAEILACKLKALDSSPSILRKGLPKVPGCSSSTKDINILPNNKMLPSSGGAKPIPLDQMKCNILKSKVNEEKSKNSEKSFTPDPDEELQYKAGVEKIVSSSKISTCDLIDCNTCDTCNKAKLSPPQILQELAESMKDSSLSQPLTKSILVEESHISPWHVAPPSQDTYILLTTEL</sequence>
<dbReference type="FunFam" id="2.30.29.30:FF:000002">
    <property type="entry name" value="Band 4.1-like protein 5 isoform 1"/>
    <property type="match status" value="1"/>
</dbReference>
<dbReference type="Pfam" id="PF08736">
    <property type="entry name" value="FA"/>
    <property type="match status" value="1"/>
</dbReference>
<dbReference type="InterPro" id="IPR018980">
    <property type="entry name" value="FERM_PH-like_C"/>
</dbReference>
<dbReference type="GO" id="GO:0005886">
    <property type="term" value="C:plasma membrane"/>
    <property type="evidence" value="ECO:0007669"/>
    <property type="project" value="UniProtKB-ARBA"/>
</dbReference>
<comment type="subcellular location">
    <subcellularLocation>
        <location evidence="1">Cell junction</location>
    </subcellularLocation>
    <subcellularLocation>
        <location evidence="2">Cytoplasm</location>
    </subcellularLocation>
</comment>
<gene>
    <name evidence="7" type="primary">Epb41l5</name>
    <name evidence="7" type="ORF">TNCT_182541</name>
</gene>
<dbReference type="Proteomes" id="UP000887116">
    <property type="component" value="Unassembled WGS sequence"/>
</dbReference>
<dbReference type="GO" id="GO:0009887">
    <property type="term" value="P:animal organ morphogenesis"/>
    <property type="evidence" value="ECO:0007669"/>
    <property type="project" value="UniProtKB-ARBA"/>
</dbReference>
<feature type="domain" description="FERM" evidence="6">
    <location>
        <begin position="46"/>
        <end position="330"/>
    </location>
</feature>
<organism evidence="7 8">
    <name type="scientific">Trichonephila clavata</name>
    <name type="common">Joro spider</name>
    <name type="synonym">Nephila clavata</name>
    <dbReference type="NCBI Taxonomy" id="2740835"/>
    <lineage>
        <taxon>Eukaryota</taxon>
        <taxon>Metazoa</taxon>
        <taxon>Ecdysozoa</taxon>
        <taxon>Arthropoda</taxon>
        <taxon>Chelicerata</taxon>
        <taxon>Arachnida</taxon>
        <taxon>Araneae</taxon>
        <taxon>Araneomorphae</taxon>
        <taxon>Entelegynae</taxon>
        <taxon>Araneoidea</taxon>
        <taxon>Nephilidae</taxon>
        <taxon>Trichonephila</taxon>
    </lineage>
</organism>
<dbReference type="PANTHER" id="PTHR23280:SF25">
    <property type="entry name" value="MOESIN_EZRIN_RADIXIN HOMOLOG 1"/>
    <property type="match status" value="1"/>
</dbReference>
<keyword evidence="8" id="KW-1185">Reference proteome</keyword>
<dbReference type="CDD" id="cd17108">
    <property type="entry name" value="FERM_F1_EPB41L5_like"/>
    <property type="match status" value="1"/>
</dbReference>
<evidence type="ECO:0000256" key="4">
    <source>
        <dbReference type="ARBA" id="ARBA00022949"/>
    </source>
</evidence>
<dbReference type="AlphaFoldDB" id="A0A8X6H611"/>
<dbReference type="SUPFAM" id="SSF54236">
    <property type="entry name" value="Ubiquitin-like"/>
    <property type="match status" value="1"/>
</dbReference>
<dbReference type="Gene3D" id="2.30.29.30">
    <property type="entry name" value="Pleckstrin-homology domain (PH domain)/Phosphotyrosine-binding domain (PTB)"/>
    <property type="match status" value="1"/>
</dbReference>
<evidence type="ECO:0000256" key="2">
    <source>
        <dbReference type="ARBA" id="ARBA00004496"/>
    </source>
</evidence>
<name>A0A8X6H611_TRICU</name>
<dbReference type="CDD" id="cd13186">
    <property type="entry name" value="FERM_C_NBL4_NBL5"/>
    <property type="match status" value="1"/>
</dbReference>
<dbReference type="EMBL" id="BMAO01037427">
    <property type="protein sequence ID" value="GFR17642.1"/>
    <property type="molecule type" value="Genomic_DNA"/>
</dbReference>
<feature type="compositionally biased region" description="Polar residues" evidence="5">
    <location>
        <begin position="443"/>
        <end position="464"/>
    </location>
</feature>
<dbReference type="InterPro" id="IPR018979">
    <property type="entry name" value="FERM_N"/>
</dbReference>
<dbReference type="SUPFAM" id="SSF47031">
    <property type="entry name" value="Second domain of FERM"/>
    <property type="match status" value="1"/>
</dbReference>
<reference evidence="7" key="1">
    <citation type="submission" date="2020-07" db="EMBL/GenBank/DDBJ databases">
        <title>Multicomponent nature underlies the extraordinary mechanical properties of spider dragline silk.</title>
        <authorList>
            <person name="Kono N."/>
            <person name="Nakamura H."/>
            <person name="Mori M."/>
            <person name="Yoshida Y."/>
            <person name="Ohtoshi R."/>
            <person name="Malay A.D."/>
            <person name="Moran D.A.P."/>
            <person name="Tomita M."/>
            <person name="Numata K."/>
            <person name="Arakawa K."/>
        </authorList>
    </citation>
    <scope>NUCLEOTIDE SEQUENCE</scope>
</reference>
<dbReference type="Gene3D" id="1.20.80.10">
    <property type="match status" value="1"/>
</dbReference>
<dbReference type="InterPro" id="IPR035963">
    <property type="entry name" value="FERM_2"/>
</dbReference>
<feature type="compositionally biased region" description="Basic and acidic residues" evidence="5">
    <location>
        <begin position="536"/>
        <end position="546"/>
    </location>
</feature>
<dbReference type="InterPro" id="IPR011993">
    <property type="entry name" value="PH-like_dom_sf"/>
</dbReference>
<dbReference type="InterPro" id="IPR000299">
    <property type="entry name" value="FERM_domain"/>
</dbReference>
<evidence type="ECO:0000313" key="8">
    <source>
        <dbReference type="Proteomes" id="UP000887116"/>
    </source>
</evidence>
<evidence type="ECO:0000313" key="7">
    <source>
        <dbReference type="EMBL" id="GFR17642.1"/>
    </source>
</evidence>
<dbReference type="SMART" id="SM01196">
    <property type="entry name" value="FERM_C"/>
    <property type="match status" value="1"/>
</dbReference>
<dbReference type="SUPFAM" id="SSF50729">
    <property type="entry name" value="PH domain-like"/>
    <property type="match status" value="1"/>
</dbReference>
<dbReference type="Gene3D" id="3.10.20.90">
    <property type="entry name" value="Phosphatidylinositol 3-kinase Catalytic Subunit, Chain A, domain 1"/>
    <property type="match status" value="1"/>
</dbReference>
<dbReference type="Pfam" id="PF00373">
    <property type="entry name" value="FERM_M"/>
    <property type="match status" value="1"/>
</dbReference>
<dbReference type="SMART" id="SM00295">
    <property type="entry name" value="B41"/>
    <property type="match status" value="1"/>
</dbReference>
<dbReference type="InterPro" id="IPR019747">
    <property type="entry name" value="FERM_CS"/>
</dbReference>
<evidence type="ECO:0000259" key="6">
    <source>
        <dbReference type="PROSITE" id="PS50057"/>
    </source>
</evidence>